<dbReference type="EMBL" id="UOFK01000113">
    <property type="protein sequence ID" value="VAW77220.1"/>
    <property type="molecule type" value="Genomic_DNA"/>
</dbReference>
<feature type="non-terminal residue" evidence="3">
    <location>
        <position position="1"/>
    </location>
</feature>
<protein>
    <submittedName>
        <fullName evidence="3">Mobile element protein</fullName>
    </submittedName>
</protein>
<name>A0A3B0YKN9_9ZZZZ</name>
<proteinExistence type="predicted"/>
<dbReference type="PROSITE" id="PS50994">
    <property type="entry name" value="INTEGRASE"/>
    <property type="match status" value="1"/>
</dbReference>
<accession>A0A3B0YKN9</accession>
<dbReference type="SUPFAM" id="SSF53098">
    <property type="entry name" value="Ribonuclease H-like"/>
    <property type="match status" value="1"/>
</dbReference>
<feature type="compositionally biased region" description="Basic and acidic residues" evidence="1">
    <location>
        <begin position="228"/>
        <end position="241"/>
    </location>
</feature>
<gene>
    <name evidence="3" type="ORF">MNBD_GAMMA13-669</name>
</gene>
<dbReference type="AlphaFoldDB" id="A0A3B0YKN9"/>
<dbReference type="InterPro" id="IPR001584">
    <property type="entry name" value="Integrase_cat-core"/>
</dbReference>
<feature type="domain" description="Integrase catalytic" evidence="2">
    <location>
        <begin position="1"/>
        <end position="137"/>
    </location>
</feature>
<dbReference type="GO" id="GO:0003676">
    <property type="term" value="F:nucleic acid binding"/>
    <property type="evidence" value="ECO:0007669"/>
    <property type="project" value="InterPro"/>
</dbReference>
<evidence type="ECO:0000313" key="3">
    <source>
        <dbReference type="EMBL" id="VAW77220.1"/>
    </source>
</evidence>
<feature type="region of interest" description="Disordered" evidence="1">
    <location>
        <begin position="262"/>
        <end position="283"/>
    </location>
</feature>
<dbReference type="GO" id="GO:0015074">
    <property type="term" value="P:DNA integration"/>
    <property type="evidence" value="ECO:0007669"/>
    <property type="project" value="InterPro"/>
</dbReference>
<dbReference type="InterPro" id="IPR036397">
    <property type="entry name" value="RNaseH_sf"/>
</dbReference>
<sequence length="283" mass="32261">NTPGAEAAEKRLQTREVRSYEVEHVHGFSQAIQKRQLPRALMTDNGAAMTSAEFTQGLERNGILHQTTLPYSPYQNAKQEFFWTHIEGRLLPMLEGEADLTLSLLNQATQAWLEGEYHHKLHSELACSPIQRYLSSPNVGRDSPSSLQLRQTFRQQVKRKQRRSDGTISLEGKRFEVPSRYRHCEAIDLHYARWDLTQISMVDCHNNNAVLCRIYPLDKSENASGRRRVFEQPERQNDDIKTPTGIAPLLQNLLADYAATGLPPAYIPKDSPQTPPDNQEENS</sequence>
<evidence type="ECO:0000259" key="2">
    <source>
        <dbReference type="PROSITE" id="PS50994"/>
    </source>
</evidence>
<feature type="region of interest" description="Disordered" evidence="1">
    <location>
        <begin position="223"/>
        <end position="243"/>
    </location>
</feature>
<dbReference type="Gene3D" id="3.30.420.10">
    <property type="entry name" value="Ribonuclease H-like superfamily/Ribonuclease H"/>
    <property type="match status" value="1"/>
</dbReference>
<organism evidence="3">
    <name type="scientific">hydrothermal vent metagenome</name>
    <dbReference type="NCBI Taxonomy" id="652676"/>
    <lineage>
        <taxon>unclassified sequences</taxon>
        <taxon>metagenomes</taxon>
        <taxon>ecological metagenomes</taxon>
    </lineage>
</organism>
<evidence type="ECO:0000256" key="1">
    <source>
        <dbReference type="SAM" id="MobiDB-lite"/>
    </source>
</evidence>
<reference evidence="3" key="1">
    <citation type="submission" date="2018-06" db="EMBL/GenBank/DDBJ databases">
        <authorList>
            <person name="Zhirakovskaya E."/>
        </authorList>
    </citation>
    <scope>NUCLEOTIDE SEQUENCE</scope>
</reference>
<dbReference type="InterPro" id="IPR012337">
    <property type="entry name" value="RNaseH-like_sf"/>
</dbReference>